<dbReference type="AlphaFoldDB" id="A0A7S1FIR2"/>
<feature type="domain" description="J" evidence="2">
    <location>
        <begin position="9"/>
        <end position="70"/>
    </location>
</feature>
<protein>
    <recommendedName>
        <fullName evidence="2">J domain-containing protein</fullName>
    </recommendedName>
</protein>
<dbReference type="PROSITE" id="PS50076">
    <property type="entry name" value="DNAJ_2"/>
    <property type="match status" value="1"/>
</dbReference>
<sequence length="424" mass="47775">MSRATDAHSLYQLLGVSCTASSSDIRAAYLRKALLAHPDKGGSNESFHKVVHAFETLSCLRSRIAYDAQFGTRPARDRVRDPTLSPRTHQVAMSGRQSGNLDWALTWLHRSLDKLQRNERRVALQGLAQPVRVALLAFLERRKPSHVERPTAEKTQTETTALALQDSHALPCDLGRQAPLPHCKKPGMPGPKNKSGCPGVFQDRSGYRAMVFFCNLRMFCGACQSIERAISNHAMLVAVKQMVLETEDHPNATLGNKIRNALDSVCSEREVSTDDLALSYRAKICVAALTGGLTSVDGLVTADLDNALEQRDLLLSGKKDGWHSFREAWIQILTKSRTKTRDRAERFVDSVWAKHAPKRVRREERQRLAEDRRAAREKKQRWCALNRRRPTQSQVVRAVQAVEKCLHADQFRGKRKVDSEHKQH</sequence>
<organism evidence="3">
    <name type="scientific">Noctiluca scintillans</name>
    <name type="common">Sea sparkle</name>
    <name type="synonym">Red tide dinoflagellate</name>
    <dbReference type="NCBI Taxonomy" id="2966"/>
    <lineage>
        <taxon>Eukaryota</taxon>
        <taxon>Sar</taxon>
        <taxon>Alveolata</taxon>
        <taxon>Dinophyceae</taxon>
        <taxon>Noctilucales</taxon>
        <taxon>Noctilucaceae</taxon>
        <taxon>Noctiluca</taxon>
    </lineage>
</organism>
<dbReference type="Pfam" id="PF00226">
    <property type="entry name" value="DnaJ"/>
    <property type="match status" value="1"/>
</dbReference>
<dbReference type="InterPro" id="IPR001623">
    <property type="entry name" value="DnaJ_domain"/>
</dbReference>
<accession>A0A7S1FIR2</accession>
<proteinExistence type="predicted"/>
<evidence type="ECO:0000313" key="3">
    <source>
        <dbReference type="EMBL" id="CAD8868542.1"/>
    </source>
</evidence>
<name>A0A7S1FIR2_NOCSC</name>
<dbReference type="PANTHER" id="PTHR44240">
    <property type="entry name" value="DNAJ DOMAIN (PROKARYOTIC HEAT SHOCK PROTEIN)-RELATED"/>
    <property type="match status" value="1"/>
</dbReference>
<dbReference type="PANTHER" id="PTHR44240:SF10">
    <property type="entry name" value="J DOMAIN-CONTAINING PROTEIN"/>
    <property type="match status" value="1"/>
</dbReference>
<dbReference type="Gene3D" id="1.10.287.110">
    <property type="entry name" value="DnaJ domain"/>
    <property type="match status" value="1"/>
</dbReference>
<gene>
    <name evidence="3" type="ORF">NSCI0253_LOCUS42898</name>
</gene>
<feature type="region of interest" description="Disordered" evidence="1">
    <location>
        <begin position="76"/>
        <end position="95"/>
    </location>
</feature>
<dbReference type="InterPro" id="IPR036869">
    <property type="entry name" value="J_dom_sf"/>
</dbReference>
<evidence type="ECO:0000259" key="2">
    <source>
        <dbReference type="PROSITE" id="PS50076"/>
    </source>
</evidence>
<dbReference type="EMBL" id="HBFQ01060603">
    <property type="protein sequence ID" value="CAD8868542.1"/>
    <property type="molecule type" value="Transcribed_RNA"/>
</dbReference>
<reference evidence="3" key="1">
    <citation type="submission" date="2021-01" db="EMBL/GenBank/DDBJ databases">
        <authorList>
            <person name="Corre E."/>
            <person name="Pelletier E."/>
            <person name="Niang G."/>
            <person name="Scheremetjew M."/>
            <person name="Finn R."/>
            <person name="Kale V."/>
            <person name="Holt S."/>
            <person name="Cochrane G."/>
            <person name="Meng A."/>
            <person name="Brown T."/>
            <person name="Cohen L."/>
        </authorList>
    </citation>
    <scope>NUCLEOTIDE SEQUENCE</scope>
</reference>
<dbReference type="InterPro" id="IPR052276">
    <property type="entry name" value="Diphthamide-biosynth_chaperone"/>
</dbReference>
<evidence type="ECO:0000256" key="1">
    <source>
        <dbReference type="SAM" id="MobiDB-lite"/>
    </source>
</evidence>
<dbReference type="PROSITE" id="PS51257">
    <property type="entry name" value="PROKAR_LIPOPROTEIN"/>
    <property type="match status" value="1"/>
</dbReference>
<dbReference type="CDD" id="cd06257">
    <property type="entry name" value="DnaJ"/>
    <property type="match status" value="1"/>
</dbReference>
<dbReference type="SMART" id="SM00271">
    <property type="entry name" value="DnaJ"/>
    <property type="match status" value="1"/>
</dbReference>
<dbReference type="SUPFAM" id="SSF46565">
    <property type="entry name" value="Chaperone J-domain"/>
    <property type="match status" value="1"/>
</dbReference>